<keyword evidence="2 9" id="KW-0963">Cytoplasm</keyword>
<comment type="pathway">
    <text evidence="9">Protein modification; protein lipoylation via endogenous pathway; protein N(6)-(lipoyl)lysine from octanoyl-[acyl-carrier-protein]: step 2/2.</text>
</comment>
<dbReference type="GO" id="GO:0016992">
    <property type="term" value="F:lipoate synthase activity"/>
    <property type="evidence" value="ECO:0007669"/>
    <property type="project" value="UniProtKB-UniRule"/>
</dbReference>
<dbReference type="SFLD" id="SFLDF00271">
    <property type="entry name" value="lipoyl_synthase"/>
    <property type="match status" value="1"/>
</dbReference>
<feature type="binding site" evidence="9">
    <location>
        <position position="44"/>
    </location>
    <ligand>
        <name>[4Fe-4S] cluster</name>
        <dbReference type="ChEBI" id="CHEBI:49883"/>
        <label>1</label>
    </ligand>
</feature>
<comment type="catalytic activity">
    <reaction evidence="8 9">
        <text>[[Fe-S] cluster scaffold protein carrying a second [4Fe-4S](2+) cluster] + N(6)-octanoyl-L-lysyl-[protein] + 2 oxidized [2Fe-2S]-[ferredoxin] + 2 S-adenosyl-L-methionine + 4 H(+) = [[Fe-S] cluster scaffold protein] + N(6)-[(R)-dihydrolipoyl]-L-lysyl-[protein] + 4 Fe(3+) + 2 hydrogen sulfide + 2 5'-deoxyadenosine + 2 L-methionine + 2 reduced [2Fe-2S]-[ferredoxin]</text>
        <dbReference type="Rhea" id="RHEA:16585"/>
        <dbReference type="Rhea" id="RHEA-COMP:9928"/>
        <dbReference type="Rhea" id="RHEA-COMP:10000"/>
        <dbReference type="Rhea" id="RHEA-COMP:10001"/>
        <dbReference type="Rhea" id="RHEA-COMP:10475"/>
        <dbReference type="Rhea" id="RHEA-COMP:14568"/>
        <dbReference type="Rhea" id="RHEA-COMP:14569"/>
        <dbReference type="ChEBI" id="CHEBI:15378"/>
        <dbReference type="ChEBI" id="CHEBI:17319"/>
        <dbReference type="ChEBI" id="CHEBI:29034"/>
        <dbReference type="ChEBI" id="CHEBI:29919"/>
        <dbReference type="ChEBI" id="CHEBI:33722"/>
        <dbReference type="ChEBI" id="CHEBI:33737"/>
        <dbReference type="ChEBI" id="CHEBI:33738"/>
        <dbReference type="ChEBI" id="CHEBI:57844"/>
        <dbReference type="ChEBI" id="CHEBI:59789"/>
        <dbReference type="ChEBI" id="CHEBI:78809"/>
        <dbReference type="ChEBI" id="CHEBI:83100"/>
        <dbReference type="EC" id="2.8.1.8"/>
    </reaction>
</comment>
<dbReference type="EC" id="2.8.1.8" evidence="9"/>
<evidence type="ECO:0000313" key="11">
    <source>
        <dbReference type="EMBL" id="PIQ87200.1"/>
    </source>
</evidence>
<dbReference type="FunFam" id="3.20.20.70:FF:000186">
    <property type="entry name" value="Lipoyl synthase"/>
    <property type="match status" value="1"/>
</dbReference>
<dbReference type="GO" id="GO:0005737">
    <property type="term" value="C:cytoplasm"/>
    <property type="evidence" value="ECO:0007669"/>
    <property type="project" value="UniProtKB-SubCell"/>
</dbReference>
<dbReference type="Gene3D" id="3.20.20.70">
    <property type="entry name" value="Aldolase class I"/>
    <property type="match status" value="1"/>
</dbReference>
<proteinExistence type="inferred from homology"/>
<dbReference type="PROSITE" id="PS51918">
    <property type="entry name" value="RADICAL_SAM"/>
    <property type="match status" value="1"/>
</dbReference>
<dbReference type="Proteomes" id="UP000230859">
    <property type="component" value="Unassembled WGS sequence"/>
</dbReference>
<comment type="subcellular location">
    <subcellularLocation>
        <location evidence="9">Cytoplasm</location>
    </subcellularLocation>
</comment>
<dbReference type="InterPro" id="IPR058240">
    <property type="entry name" value="rSAM_sf"/>
</dbReference>
<feature type="binding site" evidence="9">
    <location>
        <position position="59"/>
    </location>
    <ligand>
        <name>[4Fe-4S] cluster</name>
        <dbReference type="ChEBI" id="CHEBI:49883"/>
        <label>2</label>
        <note>4Fe-4S-S-AdoMet</note>
    </ligand>
</feature>
<evidence type="ECO:0000256" key="4">
    <source>
        <dbReference type="ARBA" id="ARBA00022691"/>
    </source>
</evidence>
<reference evidence="11 12" key="1">
    <citation type="submission" date="2017-09" db="EMBL/GenBank/DDBJ databases">
        <title>Depth-based differentiation of microbial function through sediment-hosted aquifers and enrichment of novel symbionts in the deep terrestrial subsurface.</title>
        <authorList>
            <person name="Probst A.J."/>
            <person name="Ladd B."/>
            <person name="Jarett J.K."/>
            <person name="Geller-Mcgrath D.E."/>
            <person name="Sieber C.M."/>
            <person name="Emerson J.B."/>
            <person name="Anantharaman K."/>
            <person name="Thomas B.C."/>
            <person name="Malmstrom R."/>
            <person name="Stieglmeier M."/>
            <person name="Klingl A."/>
            <person name="Woyke T."/>
            <person name="Ryan C.M."/>
            <person name="Banfield J.F."/>
        </authorList>
    </citation>
    <scope>NUCLEOTIDE SEQUENCE [LARGE SCALE GENOMIC DNA]</scope>
    <source>
        <strain evidence="11">CG11_big_fil_rev_8_21_14_0_20_45_26</strain>
    </source>
</reference>
<evidence type="ECO:0000256" key="8">
    <source>
        <dbReference type="ARBA" id="ARBA00047326"/>
    </source>
</evidence>
<evidence type="ECO:0000256" key="3">
    <source>
        <dbReference type="ARBA" id="ARBA00022679"/>
    </source>
</evidence>
<evidence type="ECO:0000256" key="7">
    <source>
        <dbReference type="ARBA" id="ARBA00023014"/>
    </source>
</evidence>
<evidence type="ECO:0000256" key="5">
    <source>
        <dbReference type="ARBA" id="ARBA00022723"/>
    </source>
</evidence>
<dbReference type="SFLD" id="SFLDG01058">
    <property type="entry name" value="lipoyl_synthase_like"/>
    <property type="match status" value="1"/>
</dbReference>
<dbReference type="InterPro" id="IPR006638">
    <property type="entry name" value="Elp3/MiaA/NifB-like_rSAM"/>
</dbReference>
<feature type="domain" description="Radical SAM core" evidence="10">
    <location>
        <begin position="45"/>
        <end position="262"/>
    </location>
</feature>
<feature type="binding site" evidence="9">
    <location>
        <position position="273"/>
    </location>
    <ligand>
        <name>[4Fe-4S] cluster</name>
        <dbReference type="ChEBI" id="CHEBI:49883"/>
        <label>1</label>
    </ligand>
</feature>
<dbReference type="UniPathway" id="UPA00538">
    <property type="reaction ID" value="UER00593"/>
</dbReference>
<evidence type="ECO:0000259" key="10">
    <source>
        <dbReference type="PROSITE" id="PS51918"/>
    </source>
</evidence>
<accession>A0A2H0LRY5</accession>
<gene>
    <name evidence="9 11" type="primary">lipA</name>
    <name evidence="11" type="ORF">COV74_01370</name>
</gene>
<comment type="function">
    <text evidence="9">Catalyzes the radical-mediated insertion of two sulfur atoms into the C-6 and C-8 positions of the octanoyl moiety bound to the lipoyl domains of lipoate-dependent enzymes, thereby converting the octanoylated domains into lipoylated derivatives.</text>
</comment>
<evidence type="ECO:0000256" key="6">
    <source>
        <dbReference type="ARBA" id="ARBA00023004"/>
    </source>
</evidence>
<sequence>MKRFPDWLRKSRLPGAVTHTSRSIDRHQLHTVCESAKCPNRLECWNRQTATFMILGDVCTRRCGFCEIAVGRPLEVSSEEPWRVAQSAKELGLKHVVVTSVARDDLSDGGAGHFSQTIQAIRSLLPQATIEVLTPDFKGREAFIQMVCDANPDIYNHNIETVERLTPLVRSANAKYRQSLGVLKFVKETAPHIKTKSGLMLGLGETEDEVLQTLNDLREVACDILTIGQYLQPSIGKISVQEFIHPDVFKDYERKALHLGFQEAFCGPFVRSSYHADEVSAKVLQKVAASS</sequence>
<dbReference type="SMART" id="SM00729">
    <property type="entry name" value="Elp3"/>
    <property type="match status" value="1"/>
</dbReference>
<dbReference type="InterPro" id="IPR003698">
    <property type="entry name" value="Lipoyl_synth"/>
</dbReference>
<dbReference type="NCBIfam" id="TIGR00510">
    <property type="entry name" value="lipA"/>
    <property type="match status" value="1"/>
</dbReference>
<evidence type="ECO:0000256" key="1">
    <source>
        <dbReference type="ARBA" id="ARBA00022485"/>
    </source>
</evidence>
<name>A0A2H0LRY5_9BACT</name>
<dbReference type="HAMAP" id="MF_00206">
    <property type="entry name" value="Lipoyl_synth"/>
    <property type="match status" value="1"/>
</dbReference>
<dbReference type="NCBIfam" id="NF004019">
    <property type="entry name" value="PRK05481.1"/>
    <property type="match status" value="1"/>
</dbReference>
<dbReference type="CDD" id="cd01335">
    <property type="entry name" value="Radical_SAM"/>
    <property type="match status" value="1"/>
</dbReference>
<feature type="binding site" evidence="9">
    <location>
        <position position="66"/>
    </location>
    <ligand>
        <name>[4Fe-4S] cluster</name>
        <dbReference type="ChEBI" id="CHEBI:49883"/>
        <label>2</label>
        <note>4Fe-4S-S-AdoMet</note>
    </ligand>
</feature>
<comment type="caution">
    <text evidence="11">The sequence shown here is derived from an EMBL/GenBank/DDBJ whole genome shotgun (WGS) entry which is preliminary data.</text>
</comment>
<dbReference type="GO" id="GO:0009249">
    <property type="term" value="P:protein lipoylation"/>
    <property type="evidence" value="ECO:0007669"/>
    <property type="project" value="UniProtKB-UniRule"/>
</dbReference>
<feature type="binding site" evidence="9">
    <location>
        <position position="33"/>
    </location>
    <ligand>
        <name>[4Fe-4S] cluster</name>
        <dbReference type="ChEBI" id="CHEBI:49883"/>
        <label>1</label>
    </ligand>
</feature>
<dbReference type="AlphaFoldDB" id="A0A2H0LRY5"/>
<dbReference type="Pfam" id="PF04055">
    <property type="entry name" value="Radical_SAM"/>
    <property type="match status" value="1"/>
</dbReference>
<keyword evidence="7 9" id="KW-0411">Iron-sulfur</keyword>
<dbReference type="InterPro" id="IPR007197">
    <property type="entry name" value="rSAM"/>
</dbReference>
<keyword evidence="5 9" id="KW-0479">Metal-binding</keyword>
<comment type="cofactor">
    <cofactor evidence="9">
        <name>[4Fe-4S] cluster</name>
        <dbReference type="ChEBI" id="CHEBI:49883"/>
    </cofactor>
    <text evidence="9">Binds 2 [4Fe-4S] clusters per subunit. One cluster is coordinated with 3 cysteines and an exchangeable S-adenosyl-L-methionine.</text>
</comment>
<evidence type="ECO:0000256" key="9">
    <source>
        <dbReference type="HAMAP-Rule" id="MF_00206"/>
    </source>
</evidence>
<feature type="binding site" evidence="9">
    <location>
        <position position="38"/>
    </location>
    <ligand>
        <name>[4Fe-4S] cluster</name>
        <dbReference type="ChEBI" id="CHEBI:49883"/>
        <label>1</label>
    </ligand>
</feature>
<keyword evidence="3 9" id="KW-0808">Transferase</keyword>
<dbReference type="PANTHER" id="PTHR10949">
    <property type="entry name" value="LIPOYL SYNTHASE"/>
    <property type="match status" value="1"/>
</dbReference>
<evidence type="ECO:0000313" key="12">
    <source>
        <dbReference type="Proteomes" id="UP000230859"/>
    </source>
</evidence>
<feature type="binding site" evidence="9">
    <location>
        <position position="63"/>
    </location>
    <ligand>
        <name>[4Fe-4S] cluster</name>
        <dbReference type="ChEBI" id="CHEBI:49883"/>
        <label>2</label>
        <note>4Fe-4S-S-AdoMet</note>
    </ligand>
</feature>
<dbReference type="GO" id="GO:0051539">
    <property type="term" value="F:4 iron, 4 sulfur cluster binding"/>
    <property type="evidence" value="ECO:0007669"/>
    <property type="project" value="UniProtKB-UniRule"/>
</dbReference>
<dbReference type="SFLD" id="SFLDS00029">
    <property type="entry name" value="Radical_SAM"/>
    <property type="match status" value="1"/>
</dbReference>
<keyword evidence="4 9" id="KW-0949">S-adenosyl-L-methionine</keyword>
<dbReference type="SUPFAM" id="SSF102114">
    <property type="entry name" value="Radical SAM enzymes"/>
    <property type="match status" value="1"/>
</dbReference>
<evidence type="ECO:0000256" key="2">
    <source>
        <dbReference type="ARBA" id="ARBA00022490"/>
    </source>
</evidence>
<protein>
    <recommendedName>
        <fullName evidence="9">Lipoyl synthase</fullName>
        <ecNumber evidence="9">2.8.1.8</ecNumber>
    </recommendedName>
    <alternativeName>
        <fullName evidence="9">Lip-syn</fullName>
        <shortName evidence="9">LS</shortName>
    </alternativeName>
    <alternativeName>
        <fullName evidence="9">Lipoate synthase</fullName>
    </alternativeName>
    <alternativeName>
        <fullName evidence="9">Lipoic acid synthase</fullName>
    </alternativeName>
    <alternativeName>
        <fullName evidence="9">Sulfur insertion protein LipA</fullName>
    </alternativeName>
</protein>
<dbReference type="InterPro" id="IPR013785">
    <property type="entry name" value="Aldolase_TIM"/>
</dbReference>
<dbReference type="NCBIfam" id="NF009544">
    <property type="entry name" value="PRK12928.1"/>
    <property type="match status" value="1"/>
</dbReference>
<dbReference type="PIRSF" id="PIRSF005963">
    <property type="entry name" value="Lipoyl_synth"/>
    <property type="match status" value="1"/>
</dbReference>
<dbReference type="GO" id="GO:0046872">
    <property type="term" value="F:metal ion binding"/>
    <property type="evidence" value="ECO:0007669"/>
    <property type="project" value="UniProtKB-KW"/>
</dbReference>
<comment type="similarity">
    <text evidence="9">Belongs to the radical SAM superfamily. Lipoyl synthase family.</text>
</comment>
<dbReference type="PANTHER" id="PTHR10949:SF0">
    <property type="entry name" value="LIPOYL SYNTHASE, MITOCHONDRIAL"/>
    <property type="match status" value="1"/>
</dbReference>
<organism evidence="11 12">
    <name type="scientific">Candidatus Abzuiibacterium crystallinum</name>
    <dbReference type="NCBI Taxonomy" id="1974748"/>
    <lineage>
        <taxon>Bacteria</taxon>
        <taxon>Pseudomonadati</taxon>
        <taxon>Candidatus Omnitrophota</taxon>
        <taxon>Candidatus Abzuiibacterium</taxon>
    </lineage>
</organism>
<keyword evidence="1 9" id="KW-0004">4Fe-4S</keyword>
<dbReference type="EMBL" id="PCVY01000016">
    <property type="protein sequence ID" value="PIQ87200.1"/>
    <property type="molecule type" value="Genomic_DNA"/>
</dbReference>
<keyword evidence="6 9" id="KW-0408">Iron</keyword>